<name>A0A843AFL0_METAZ</name>
<organism evidence="2 3">
    <name type="scientific">Methanobrevibacter arboriphilus</name>
    <dbReference type="NCBI Taxonomy" id="39441"/>
    <lineage>
        <taxon>Archaea</taxon>
        <taxon>Methanobacteriati</taxon>
        <taxon>Methanobacteriota</taxon>
        <taxon>Methanomada group</taxon>
        <taxon>Methanobacteria</taxon>
        <taxon>Methanobacteriales</taxon>
        <taxon>Methanobacteriaceae</taxon>
        <taxon>Methanobrevibacter</taxon>
    </lineage>
</organism>
<protein>
    <submittedName>
        <fullName evidence="2">Uncharacterized protein</fullName>
    </submittedName>
</protein>
<dbReference type="Proteomes" id="UP000658733">
    <property type="component" value="Unassembled WGS sequence"/>
</dbReference>
<dbReference type="RefSeq" id="WP_278521543.1">
    <property type="nucleotide sequence ID" value="NZ_JADIIN010000005.1"/>
</dbReference>
<evidence type="ECO:0000256" key="1">
    <source>
        <dbReference type="SAM" id="Phobius"/>
    </source>
</evidence>
<keyword evidence="1" id="KW-0812">Transmembrane</keyword>
<sequence>MCKKTFGDILIILIIAIAIIISIILPSFKELGWNWGNSIAFFVGMVGIAIAIFTGLQNESQFKKQIKHSNNILDKQLNYRYRKSALITLKSIIIQLIILESNIEKDYKKNKRPPPYEFEFSKWVFKKLFDDKKSRHYHTKLIKTYKKQFQKVEDDSDKKNELDEICLRTAKFYQNSMYYELPKSVQDELNNLEDAKINMAKLEELEKKISDCIKDYDCLNKCSK</sequence>
<evidence type="ECO:0000313" key="2">
    <source>
        <dbReference type="EMBL" id="MBF4467876.1"/>
    </source>
</evidence>
<keyword evidence="1" id="KW-1133">Transmembrane helix</keyword>
<dbReference type="AlphaFoldDB" id="A0A843AFL0"/>
<evidence type="ECO:0000313" key="3">
    <source>
        <dbReference type="Proteomes" id="UP000658733"/>
    </source>
</evidence>
<reference evidence="2" key="1">
    <citation type="submission" date="2020-10" db="EMBL/GenBank/DDBJ databases">
        <title>Dehalococcoides mccartyi of a TCE/Cr reducing biochatode.</title>
        <authorList>
            <person name="Matturro B."/>
        </authorList>
    </citation>
    <scope>NUCLEOTIDE SEQUENCE</scope>
    <source>
        <strain evidence="2">Bin4</strain>
    </source>
</reference>
<feature type="transmembrane region" description="Helical" evidence="1">
    <location>
        <begin position="9"/>
        <end position="28"/>
    </location>
</feature>
<keyword evidence="1" id="KW-0472">Membrane</keyword>
<dbReference type="EMBL" id="JADIIN010000005">
    <property type="protein sequence ID" value="MBF4467876.1"/>
    <property type="molecule type" value="Genomic_DNA"/>
</dbReference>
<comment type="caution">
    <text evidence="2">The sequence shown here is derived from an EMBL/GenBank/DDBJ whole genome shotgun (WGS) entry which is preliminary data.</text>
</comment>
<feature type="transmembrane region" description="Helical" evidence="1">
    <location>
        <begin position="34"/>
        <end position="56"/>
    </location>
</feature>
<proteinExistence type="predicted"/>
<accession>A0A843AFL0</accession>
<gene>
    <name evidence="2" type="ORF">ISP01_00580</name>
</gene>